<dbReference type="InterPro" id="IPR041988">
    <property type="entry name" value="Ribosomal_uL24_KOW"/>
</dbReference>
<comment type="caution">
    <text evidence="5">The sequence shown here is derived from an EMBL/GenBank/DDBJ whole genome shotgun (WGS) entry which is preliminary data.</text>
</comment>
<protein>
    <recommendedName>
        <fullName evidence="7">KOW domain-containing protein</fullName>
    </recommendedName>
</protein>
<dbReference type="GO" id="GO:0005840">
    <property type="term" value="C:ribosome"/>
    <property type="evidence" value="ECO:0007669"/>
    <property type="project" value="UniProtKB-KW"/>
</dbReference>
<keyword evidence="2" id="KW-0689">Ribosomal protein</keyword>
<evidence type="ECO:0008006" key="7">
    <source>
        <dbReference type="Google" id="ProtNLM"/>
    </source>
</evidence>
<dbReference type="InterPro" id="IPR008991">
    <property type="entry name" value="Translation_prot_SH3-like_sf"/>
</dbReference>
<dbReference type="SUPFAM" id="SSF50104">
    <property type="entry name" value="Translation proteins SH3-like domain"/>
    <property type="match status" value="1"/>
</dbReference>
<dbReference type="Proteomes" id="UP001217918">
    <property type="component" value="Unassembled WGS sequence"/>
</dbReference>
<dbReference type="GO" id="GO:0003735">
    <property type="term" value="F:structural constituent of ribosome"/>
    <property type="evidence" value="ECO:0007669"/>
    <property type="project" value="InterPro"/>
</dbReference>
<evidence type="ECO:0000313" key="6">
    <source>
        <dbReference type="Proteomes" id="UP001217918"/>
    </source>
</evidence>
<proteinExistence type="inferred from homology"/>
<dbReference type="GO" id="GO:1990904">
    <property type="term" value="C:ribonucleoprotein complex"/>
    <property type="evidence" value="ECO:0007669"/>
    <property type="project" value="UniProtKB-KW"/>
</dbReference>
<dbReference type="InterPro" id="IPR005825">
    <property type="entry name" value="Ribosomal_uL24_CS"/>
</dbReference>
<feature type="region of interest" description="Disordered" evidence="4">
    <location>
        <begin position="390"/>
        <end position="409"/>
    </location>
</feature>
<evidence type="ECO:0000256" key="4">
    <source>
        <dbReference type="SAM" id="MobiDB-lite"/>
    </source>
</evidence>
<name>A0AAD9I8G2_9PEZI</name>
<evidence type="ECO:0000256" key="3">
    <source>
        <dbReference type="ARBA" id="ARBA00023274"/>
    </source>
</evidence>
<dbReference type="EMBL" id="JAQQPM010000006">
    <property type="protein sequence ID" value="KAK2072971.1"/>
    <property type="molecule type" value="Genomic_DNA"/>
</dbReference>
<dbReference type="CDD" id="cd06089">
    <property type="entry name" value="KOW_RPL26"/>
    <property type="match status" value="1"/>
</dbReference>
<dbReference type="InterPro" id="IPR003256">
    <property type="entry name" value="Ribosomal_uL24"/>
</dbReference>
<keyword evidence="3" id="KW-0687">Ribonucleoprotein</keyword>
<comment type="similarity">
    <text evidence="1">Belongs to the universal ribosomal protein uL24 family.</text>
</comment>
<dbReference type="GO" id="GO:0006412">
    <property type="term" value="P:translation"/>
    <property type="evidence" value="ECO:0007669"/>
    <property type="project" value="InterPro"/>
</dbReference>
<evidence type="ECO:0000256" key="1">
    <source>
        <dbReference type="ARBA" id="ARBA00010618"/>
    </source>
</evidence>
<reference evidence="5" key="1">
    <citation type="journal article" date="2023" name="Mol. Plant Microbe Interact.">
        <title>Elucidating the Obligate Nature and Biological Capacity of an Invasive Fungal Corn Pathogen.</title>
        <authorList>
            <person name="MacCready J.S."/>
            <person name="Roggenkamp E.M."/>
            <person name="Gdanetz K."/>
            <person name="Chilvers M.I."/>
        </authorList>
    </citation>
    <scope>NUCLEOTIDE SEQUENCE</scope>
    <source>
        <strain evidence="5">PM02</strain>
    </source>
</reference>
<evidence type="ECO:0000256" key="2">
    <source>
        <dbReference type="ARBA" id="ARBA00022980"/>
    </source>
</evidence>
<dbReference type="Gene3D" id="2.30.30.30">
    <property type="match status" value="1"/>
</dbReference>
<feature type="region of interest" description="Disordered" evidence="4">
    <location>
        <begin position="362"/>
        <end position="382"/>
    </location>
</feature>
<keyword evidence="6" id="KW-1185">Reference proteome</keyword>
<dbReference type="AlphaFoldDB" id="A0AAD9I8G2"/>
<dbReference type="Pfam" id="PF22682">
    <property type="entry name" value="Ribosomal_uL24m-like"/>
    <property type="match status" value="1"/>
</dbReference>
<organism evidence="5 6">
    <name type="scientific">Phyllachora maydis</name>
    <dbReference type="NCBI Taxonomy" id="1825666"/>
    <lineage>
        <taxon>Eukaryota</taxon>
        <taxon>Fungi</taxon>
        <taxon>Dikarya</taxon>
        <taxon>Ascomycota</taxon>
        <taxon>Pezizomycotina</taxon>
        <taxon>Sordariomycetes</taxon>
        <taxon>Sordariomycetidae</taxon>
        <taxon>Phyllachorales</taxon>
        <taxon>Phyllachoraceae</taxon>
        <taxon>Phyllachora</taxon>
    </lineage>
</organism>
<dbReference type="PROSITE" id="PS01108">
    <property type="entry name" value="RIBOSOMAL_L24"/>
    <property type="match status" value="1"/>
</dbReference>
<dbReference type="InterPro" id="IPR014722">
    <property type="entry name" value="Rib_uL2_dom2"/>
</dbReference>
<accession>A0AAD9I8G2</accession>
<sequence length="409" mass="46613">MDQLLRRTRMAERQVARRLKAQRRVNYETRWKQERKTLQGSRMHEAAVLRRRAVRARHEDWEMGPLAPRRDVPILPGDANVLESQGGGPLSWGSISSNRASLGQYYTEAEREASAAWAGGMKRLCIRPGDRVVVMEGPCKGQIGEINMILEHKAAVEIQGVGVTNTTIAQHMQATIHAKVVPMESCFPLGAIRLVYPLPRENGEVRDVIIRQLRPHAYQYDRRTRKEEFQRVIPGLRLQIPWPATKERVPRDHAVDTLRIHVEEVTFVPTLLRPPMPVSVINELRNAYSKFRTRHTAEYIAQKEAEKAAKEERRRSAATMLTPLDEFHIQQREMRRARGQPVLSEEMLHKIGEVIARNRGFRVAPSREEASQDARQPTSDVAKVREALEQLSLGAEEPVHAASRPSPPS</sequence>
<dbReference type="GO" id="GO:0003723">
    <property type="term" value="F:RNA binding"/>
    <property type="evidence" value="ECO:0007669"/>
    <property type="project" value="InterPro"/>
</dbReference>
<evidence type="ECO:0000313" key="5">
    <source>
        <dbReference type="EMBL" id="KAK2072971.1"/>
    </source>
</evidence>
<gene>
    <name evidence="5" type="ORF">P8C59_007288</name>
</gene>
<dbReference type="PANTHER" id="PTHR12903">
    <property type="entry name" value="MITOCHONDRIAL RIBOSOMAL PROTEIN L24"/>
    <property type="match status" value="1"/>
</dbReference>